<dbReference type="EMBL" id="LR796443">
    <property type="protein sequence ID" value="CAB4145084.1"/>
    <property type="molecule type" value="Genomic_DNA"/>
</dbReference>
<evidence type="ECO:0000256" key="2">
    <source>
        <dbReference type="ARBA" id="ARBA00022857"/>
    </source>
</evidence>
<dbReference type="EMBL" id="LR797395">
    <property type="protein sequence ID" value="CAB4213220.1"/>
    <property type="molecule type" value="Genomic_DNA"/>
</dbReference>
<evidence type="ECO:0000313" key="10">
    <source>
        <dbReference type="EMBL" id="CAB4191785.1"/>
    </source>
</evidence>
<dbReference type="InterPro" id="IPR052178">
    <property type="entry name" value="Sec_Metab_Biosynth_SDR"/>
</dbReference>
<dbReference type="Gene3D" id="3.40.50.720">
    <property type="entry name" value="NAD(P)-binding Rossmann-like Domain"/>
    <property type="match status" value="1"/>
</dbReference>
<dbReference type="GO" id="GO:0016491">
    <property type="term" value="F:oxidoreductase activity"/>
    <property type="evidence" value="ECO:0007669"/>
    <property type="project" value="UniProtKB-KW"/>
</dbReference>
<dbReference type="InterPro" id="IPR002347">
    <property type="entry name" value="SDR_fam"/>
</dbReference>
<dbReference type="Pfam" id="PF00106">
    <property type="entry name" value="adh_short"/>
    <property type="match status" value="1"/>
</dbReference>
<evidence type="ECO:0000313" key="9">
    <source>
        <dbReference type="EMBL" id="CAB4178297.1"/>
    </source>
</evidence>
<dbReference type="PANTHER" id="PTHR43618:SF8">
    <property type="entry name" value="7ALPHA-HYDROXYSTEROID DEHYDROGENASE"/>
    <property type="match status" value="1"/>
</dbReference>
<gene>
    <name evidence="9" type="ORF">UFOVP1002_54</name>
    <name evidence="10" type="ORF">UFOVP1217_141</name>
    <name evidence="11" type="ORF">UFOVP1343_125</name>
    <name evidence="12" type="ORF">UFOVP1438_174</name>
    <name evidence="15" type="ORF">UFOVP1541_11</name>
    <name evidence="13" type="ORF">UFOVP1592_170</name>
    <name evidence="4" type="ORF">UFOVP465_31</name>
    <name evidence="5" type="ORF">UFOVP666_77</name>
    <name evidence="6" type="ORF">UFOVP727_154</name>
    <name evidence="14" type="ORF">UFOVP741_157</name>
    <name evidence="7" type="ORF">UFOVP819_105</name>
    <name evidence="8" type="ORF">UFOVP926_167</name>
</gene>
<evidence type="ECO:0000313" key="4">
    <source>
        <dbReference type="EMBL" id="CAB4145084.1"/>
    </source>
</evidence>
<dbReference type="EMBL" id="LR796878">
    <property type="protein sequence ID" value="CAB4172324.1"/>
    <property type="molecule type" value="Genomic_DNA"/>
</dbReference>
<dbReference type="EMBL" id="LR796698">
    <property type="protein sequence ID" value="CAB4160390.1"/>
    <property type="molecule type" value="Genomic_DNA"/>
</dbReference>
<dbReference type="PRINTS" id="PR00081">
    <property type="entry name" value="GDHRDH"/>
</dbReference>
<evidence type="ECO:0000313" key="6">
    <source>
        <dbReference type="EMBL" id="CAB4160390.1"/>
    </source>
</evidence>
<reference evidence="9" key="1">
    <citation type="submission" date="2020-05" db="EMBL/GenBank/DDBJ databases">
        <authorList>
            <person name="Chiriac C."/>
            <person name="Salcher M."/>
            <person name="Ghai R."/>
            <person name="Kavagutti S V."/>
        </authorList>
    </citation>
    <scope>NUCLEOTIDE SEQUENCE</scope>
</reference>
<keyword evidence="3" id="KW-0560">Oxidoreductase</keyword>
<evidence type="ECO:0000313" key="15">
    <source>
        <dbReference type="EMBL" id="CAB5228625.1"/>
    </source>
</evidence>
<dbReference type="EMBL" id="LR796762">
    <property type="protein sequence ID" value="CAB4164779.1"/>
    <property type="molecule type" value="Genomic_DNA"/>
</dbReference>
<evidence type="ECO:0000313" key="13">
    <source>
        <dbReference type="EMBL" id="CAB4217998.1"/>
    </source>
</evidence>
<evidence type="ECO:0000313" key="12">
    <source>
        <dbReference type="EMBL" id="CAB4213220.1"/>
    </source>
</evidence>
<dbReference type="EMBL" id="LR797452">
    <property type="protein sequence ID" value="CAB4217998.1"/>
    <property type="molecule type" value="Genomic_DNA"/>
</dbReference>
<dbReference type="EMBL" id="LR798341">
    <property type="protein sequence ID" value="CAB5225232.1"/>
    <property type="molecule type" value="Genomic_DNA"/>
</dbReference>
<dbReference type="InterPro" id="IPR036291">
    <property type="entry name" value="NAD(P)-bd_dom_sf"/>
</dbReference>
<dbReference type="PANTHER" id="PTHR43618">
    <property type="entry name" value="7-ALPHA-HYDROXYSTEROID DEHYDROGENASE"/>
    <property type="match status" value="1"/>
</dbReference>
<dbReference type="EMBL" id="LR798395">
    <property type="protein sequence ID" value="CAB5228625.1"/>
    <property type="molecule type" value="Genomic_DNA"/>
</dbReference>
<keyword evidence="2" id="KW-0521">NADP</keyword>
<accession>A0A6J5Q7F5</accession>
<comment type="similarity">
    <text evidence="1">Belongs to the short-chain dehydrogenases/reductases (SDR) family.</text>
</comment>
<evidence type="ECO:0000313" key="8">
    <source>
        <dbReference type="EMBL" id="CAB4172324.1"/>
    </source>
</evidence>
<name>A0A6J5Q7F5_9CAUD</name>
<evidence type="ECO:0000313" key="7">
    <source>
        <dbReference type="EMBL" id="CAB4164779.1"/>
    </source>
</evidence>
<dbReference type="EMBL" id="LR797305">
    <property type="protein sequence ID" value="CAB4200778.1"/>
    <property type="molecule type" value="Genomic_DNA"/>
</dbReference>
<evidence type="ECO:0000313" key="14">
    <source>
        <dbReference type="EMBL" id="CAB5225232.1"/>
    </source>
</evidence>
<dbReference type="EMBL" id="LR797177">
    <property type="protein sequence ID" value="CAB4191785.1"/>
    <property type="molecule type" value="Genomic_DNA"/>
</dbReference>
<evidence type="ECO:0000313" key="11">
    <source>
        <dbReference type="EMBL" id="CAB4200778.1"/>
    </source>
</evidence>
<dbReference type="EMBL" id="LR796644">
    <property type="protein sequence ID" value="CAB4156568.1"/>
    <property type="molecule type" value="Genomic_DNA"/>
</dbReference>
<organism evidence="9">
    <name type="scientific">uncultured Caudovirales phage</name>
    <dbReference type="NCBI Taxonomy" id="2100421"/>
    <lineage>
        <taxon>Viruses</taxon>
        <taxon>Duplodnaviria</taxon>
        <taxon>Heunggongvirae</taxon>
        <taxon>Uroviricota</taxon>
        <taxon>Caudoviricetes</taxon>
        <taxon>Peduoviridae</taxon>
        <taxon>Maltschvirus</taxon>
        <taxon>Maltschvirus maltsch</taxon>
    </lineage>
</organism>
<evidence type="ECO:0000256" key="3">
    <source>
        <dbReference type="ARBA" id="ARBA00023002"/>
    </source>
</evidence>
<dbReference type="EMBL" id="LR796961">
    <property type="protein sequence ID" value="CAB4178297.1"/>
    <property type="molecule type" value="Genomic_DNA"/>
</dbReference>
<evidence type="ECO:0000256" key="1">
    <source>
        <dbReference type="ARBA" id="ARBA00006484"/>
    </source>
</evidence>
<protein>
    <submittedName>
        <fullName evidence="9">FabG Dehydrogenases with different specificities (Related to short-chain alcohol dehydrogenases)</fullName>
    </submittedName>
</protein>
<dbReference type="SUPFAM" id="SSF51735">
    <property type="entry name" value="NAD(P)-binding Rossmann-fold domains"/>
    <property type="match status" value="1"/>
</dbReference>
<sequence length="251" mass="27126">MNSLFSLDNRIALITGGSEGIGSMIAEGLTEQGASRVYVCDKELPENAPENEKIIYIQSDITTEEGREKLFCEISALEPYVNILINSSLANTDDWEETVKYNMEAPVKLTQKFFPLLKASTNPEEGTSISTEQVLGKVINLTTVDGVNPPQVPNFAFSSTNAGMIHASKSFAVQYIRHKIVVSSITIGLFNTTPDQVTESNRLSVTQGIPAKRLGHKDDIVAAITYLASRAGDYCVGTHIVVDGGVAVLKG</sequence>
<proteinExistence type="inferred from homology"/>
<evidence type="ECO:0000313" key="5">
    <source>
        <dbReference type="EMBL" id="CAB4156568.1"/>
    </source>
</evidence>